<evidence type="ECO:0000256" key="10">
    <source>
        <dbReference type="ARBA" id="ARBA00023201"/>
    </source>
</evidence>
<keyword evidence="3 12" id="KW-0813">Transport</keyword>
<dbReference type="GO" id="GO:0016020">
    <property type="term" value="C:membrane"/>
    <property type="evidence" value="ECO:0007669"/>
    <property type="project" value="UniProtKB-SubCell"/>
</dbReference>
<keyword evidence="9 13" id="KW-0472">Membrane</keyword>
<keyword evidence="5 12" id="KW-0812">Transmembrane</keyword>
<comment type="similarity">
    <text evidence="2 12">Belongs to the amiloride-sensitive sodium channel (TC 1.A.6) family.</text>
</comment>
<dbReference type="PhylomeDB" id="T1IP82"/>
<feature type="transmembrane region" description="Helical" evidence="13">
    <location>
        <begin position="59"/>
        <end position="82"/>
    </location>
</feature>
<dbReference type="Pfam" id="PF00858">
    <property type="entry name" value="ASC"/>
    <property type="match status" value="1"/>
</dbReference>
<keyword evidence="10 12" id="KW-0739">Sodium transport</keyword>
<evidence type="ECO:0000256" key="3">
    <source>
        <dbReference type="ARBA" id="ARBA00022448"/>
    </source>
</evidence>
<dbReference type="EnsemblMetazoa" id="SMAR002830-RA">
    <property type="protein sequence ID" value="SMAR002830-PA"/>
    <property type="gene ID" value="SMAR002830"/>
</dbReference>
<dbReference type="HOGENOM" id="CLU_1519741_0_0_1"/>
<keyword evidence="4 12" id="KW-0894">Sodium channel</keyword>
<keyword evidence="15" id="KW-1185">Reference proteome</keyword>
<evidence type="ECO:0000256" key="8">
    <source>
        <dbReference type="ARBA" id="ARBA00023065"/>
    </source>
</evidence>
<dbReference type="AlphaFoldDB" id="T1IP82"/>
<organism evidence="14 15">
    <name type="scientific">Strigamia maritima</name>
    <name type="common">European centipede</name>
    <name type="synonym">Geophilus maritimus</name>
    <dbReference type="NCBI Taxonomy" id="126957"/>
    <lineage>
        <taxon>Eukaryota</taxon>
        <taxon>Metazoa</taxon>
        <taxon>Ecdysozoa</taxon>
        <taxon>Arthropoda</taxon>
        <taxon>Myriapoda</taxon>
        <taxon>Chilopoda</taxon>
        <taxon>Pleurostigmophora</taxon>
        <taxon>Geophilomorpha</taxon>
        <taxon>Linotaeniidae</taxon>
        <taxon>Strigamia</taxon>
    </lineage>
</organism>
<evidence type="ECO:0000256" key="1">
    <source>
        <dbReference type="ARBA" id="ARBA00004141"/>
    </source>
</evidence>
<dbReference type="InterPro" id="IPR001873">
    <property type="entry name" value="ENaC"/>
</dbReference>
<keyword evidence="8 12" id="KW-0406">Ion transport</keyword>
<dbReference type="GO" id="GO:0005272">
    <property type="term" value="F:sodium channel activity"/>
    <property type="evidence" value="ECO:0007669"/>
    <property type="project" value="UniProtKB-KW"/>
</dbReference>
<evidence type="ECO:0000256" key="11">
    <source>
        <dbReference type="ARBA" id="ARBA00023303"/>
    </source>
</evidence>
<keyword evidence="6 13" id="KW-1133">Transmembrane helix</keyword>
<evidence type="ECO:0000256" key="4">
    <source>
        <dbReference type="ARBA" id="ARBA00022461"/>
    </source>
</evidence>
<dbReference type="EMBL" id="JH431250">
    <property type="status" value="NOT_ANNOTATED_CDS"/>
    <property type="molecule type" value="Genomic_DNA"/>
</dbReference>
<sequence>MEIIISNIQAQRKKFAMSQRKKSHFKRIVQQRVYKFIKHKNNNQGLIGKWHFNLTLINVIKIFILFVCTSLSLHVIYVRIIYYFKYPVMTLIEVVEDQFVHIPAVVVCTDSFQVRSVKQKIIEYKNLTTTCAVDLSIAELLDKPSQFAGNLTELWKNSSSIVEFKTAVCLFISLFIF</sequence>
<dbReference type="Proteomes" id="UP000014500">
    <property type="component" value="Unassembled WGS sequence"/>
</dbReference>
<evidence type="ECO:0000256" key="13">
    <source>
        <dbReference type="SAM" id="Phobius"/>
    </source>
</evidence>
<keyword evidence="11 12" id="KW-0407">Ion channel</keyword>
<evidence type="ECO:0000256" key="6">
    <source>
        <dbReference type="ARBA" id="ARBA00022989"/>
    </source>
</evidence>
<reference evidence="14" key="2">
    <citation type="submission" date="2015-02" db="UniProtKB">
        <authorList>
            <consortium name="EnsemblMetazoa"/>
        </authorList>
    </citation>
    <scope>IDENTIFICATION</scope>
</reference>
<comment type="subcellular location">
    <subcellularLocation>
        <location evidence="1">Membrane</location>
        <topology evidence="1">Multi-pass membrane protein</topology>
    </subcellularLocation>
</comment>
<evidence type="ECO:0000313" key="14">
    <source>
        <dbReference type="EnsemblMetazoa" id="SMAR002830-PA"/>
    </source>
</evidence>
<proteinExistence type="inferred from homology"/>
<reference evidence="15" key="1">
    <citation type="submission" date="2011-05" db="EMBL/GenBank/DDBJ databases">
        <authorList>
            <person name="Richards S.R."/>
            <person name="Qu J."/>
            <person name="Jiang H."/>
            <person name="Jhangiani S.N."/>
            <person name="Agravi P."/>
            <person name="Goodspeed R."/>
            <person name="Gross S."/>
            <person name="Mandapat C."/>
            <person name="Jackson L."/>
            <person name="Mathew T."/>
            <person name="Pu L."/>
            <person name="Thornton R."/>
            <person name="Saada N."/>
            <person name="Wilczek-Boney K.B."/>
            <person name="Lee S."/>
            <person name="Kovar C."/>
            <person name="Wu Y."/>
            <person name="Scherer S.E."/>
            <person name="Worley K.C."/>
            <person name="Muzny D.M."/>
            <person name="Gibbs R."/>
        </authorList>
    </citation>
    <scope>NUCLEOTIDE SEQUENCE</scope>
    <source>
        <strain evidence="15">Brora</strain>
    </source>
</reference>
<evidence type="ECO:0000256" key="5">
    <source>
        <dbReference type="ARBA" id="ARBA00022692"/>
    </source>
</evidence>
<evidence type="ECO:0000256" key="7">
    <source>
        <dbReference type="ARBA" id="ARBA00023053"/>
    </source>
</evidence>
<protein>
    <submittedName>
        <fullName evidence="14">Uncharacterized protein</fullName>
    </submittedName>
</protein>
<evidence type="ECO:0000256" key="12">
    <source>
        <dbReference type="RuleBase" id="RU000679"/>
    </source>
</evidence>
<evidence type="ECO:0000256" key="9">
    <source>
        <dbReference type="ARBA" id="ARBA00023136"/>
    </source>
</evidence>
<name>T1IP82_STRMM</name>
<keyword evidence="7" id="KW-0915">Sodium</keyword>
<accession>T1IP82</accession>
<evidence type="ECO:0000313" key="15">
    <source>
        <dbReference type="Proteomes" id="UP000014500"/>
    </source>
</evidence>
<evidence type="ECO:0000256" key="2">
    <source>
        <dbReference type="ARBA" id="ARBA00007193"/>
    </source>
</evidence>